<dbReference type="PANTHER" id="PTHR10361">
    <property type="entry name" value="SODIUM-BILE ACID COTRANSPORTER"/>
    <property type="match status" value="1"/>
</dbReference>
<organism evidence="6 7">
    <name type="scientific">Neiella litorisoli</name>
    <dbReference type="NCBI Taxonomy" id="2771431"/>
    <lineage>
        <taxon>Bacteria</taxon>
        <taxon>Pseudomonadati</taxon>
        <taxon>Pseudomonadota</taxon>
        <taxon>Gammaproteobacteria</taxon>
        <taxon>Alteromonadales</taxon>
        <taxon>Echinimonadaceae</taxon>
        <taxon>Neiella</taxon>
    </lineage>
</organism>
<evidence type="ECO:0000256" key="1">
    <source>
        <dbReference type="ARBA" id="ARBA00004141"/>
    </source>
</evidence>
<proteinExistence type="predicted"/>
<comment type="caution">
    <text evidence="6">The sequence shown here is derived from an EMBL/GenBank/DDBJ whole genome shotgun (WGS) entry which is preliminary data.</text>
</comment>
<dbReference type="Proteomes" id="UP000638014">
    <property type="component" value="Unassembled WGS sequence"/>
</dbReference>
<sequence>MIKVLCKPFLYSSLVGLITGLSCLAWTPNHVLAGFLITLALLLLAVGLQQTKHFSSVSFTVFIFAAVSAAMFFPQHFTHIGDFNLKQLIVPLLMIIMFGMGCSMSWRDFSAVVQSPKAVFIGLICQFTLMPVIGVSLALLSDLPPEIAAGIVLVGCSPSGLASNVMAFIAGANLALSLTLTAVATLLAPLMTPFLMNLLADQFVAIDPIAMLLSIMKMVILPIIAGVLVNHFFKRNIKLINRVMPFISMAGIALIITVITAAGRDALLTIGATLVVVVIIHNVSGYLLGYGLAKVAGLDEKSARTISFEVGMQNSGLASGLALTMDKVATMGLAPAVFGPFMNISGSGLAAWWRKANERSSQKSAKA</sequence>
<dbReference type="GO" id="GO:0016020">
    <property type="term" value="C:membrane"/>
    <property type="evidence" value="ECO:0007669"/>
    <property type="project" value="UniProtKB-SubCell"/>
</dbReference>
<feature type="transmembrane region" description="Helical" evidence="5">
    <location>
        <begin position="208"/>
        <end position="231"/>
    </location>
</feature>
<dbReference type="PANTHER" id="PTHR10361:SF28">
    <property type="entry name" value="P3 PROTEIN-RELATED"/>
    <property type="match status" value="1"/>
</dbReference>
<dbReference type="PROSITE" id="PS51257">
    <property type="entry name" value="PROKAR_LIPOPROTEIN"/>
    <property type="match status" value="1"/>
</dbReference>
<evidence type="ECO:0000313" key="7">
    <source>
        <dbReference type="Proteomes" id="UP000638014"/>
    </source>
</evidence>
<feature type="transmembrane region" description="Helical" evidence="5">
    <location>
        <begin position="88"/>
        <end position="106"/>
    </location>
</feature>
<keyword evidence="2 5" id="KW-0812">Transmembrane</keyword>
<dbReference type="InterPro" id="IPR002657">
    <property type="entry name" value="BilAc:Na_symport/Acr3"/>
</dbReference>
<feature type="transmembrane region" description="Helical" evidence="5">
    <location>
        <begin position="174"/>
        <end position="196"/>
    </location>
</feature>
<dbReference type="InterPro" id="IPR004710">
    <property type="entry name" value="Bilac:Na_transpt"/>
</dbReference>
<feature type="transmembrane region" description="Helical" evidence="5">
    <location>
        <begin position="33"/>
        <end position="49"/>
    </location>
</feature>
<feature type="transmembrane region" description="Helical" evidence="5">
    <location>
        <begin position="147"/>
        <end position="167"/>
    </location>
</feature>
<feature type="transmembrane region" description="Helical" evidence="5">
    <location>
        <begin position="243"/>
        <end position="262"/>
    </location>
</feature>
<dbReference type="RefSeq" id="WP_191144036.1">
    <property type="nucleotide sequence ID" value="NZ_JACXAF010000006.1"/>
</dbReference>
<feature type="transmembrane region" description="Helical" evidence="5">
    <location>
        <begin position="118"/>
        <end position="141"/>
    </location>
</feature>
<keyword evidence="7" id="KW-1185">Reference proteome</keyword>
<feature type="transmembrane region" description="Helical" evidence="5">
    <location>
        <begin position="268"/>
        <end position="293"/>
    </location>
</feature>
<evidence type="ECO:0000256" key="4">
    <source>
        <dbReference type="ARBA" id="ARBA00023136"/>
    </source>
</evidence>
<comment type="subcellular location">
    <subcellularLocation>
        <location evidence="1">Membrane</location>
        <topology evidence="1">Multi-pass membrane protein</topology>
    </subcellularLocation>
</comment>
<reference evidence="6" key="1">
    <citation type="submission" date="2020-09" db="EMBL/GenBank/DDBJ databases">
        <title>A novel bacterium of genus Neiella, isolated from South China Sea.</title>
        <authorList>
            <person name="Huang H."/>
            <person name="Mo K."/>
            <person name="Hu Y."/>
        </authorList>
    </citation>
    <scope>NUCLEOTIDE SEQUENCE</scope>
    <source>
        <strain evidence="6">HB171785</strain>
    </source>
</reference>
<gene>
    <name evidence="6" type="ORF">IC617_05760</name>
</gene>
<keyword evidence="3 5" id="KW-1133">Transmembrane helix</keyword>
<keyword evidence="4 5" id="KW-0472">Membrane</keyword>
<accession>A0A8J6QI26</accession>
<protein>
    <submittedName>
        <fullName evidence="6">Bile acid:sodium symporter family protein</fullName>
    </submittedName>
</protein>
<feature type="transmembrane region" description="Helical" evidence="5">
    <location>
        <begin position="9"/>
        <end position="27"/>
    </location>
</feature>
<evidence type="ECO:0000256" key="3">
    <source>
        <dbReference type="ARBA" id="ARBA00022989"/>
    </source>
</evidence>
<evidence type="ECO:0000256" key="5">
    <source>
        <dbReference type="SAM" id="Phobius"/>
    </source>
</evidence>
<dbReference type="Gene3D" id="1.20.1530.20">
    <property type="match status" value="1"/>
</dbReference>
<dbReference type="AlphaFoldDB" id="A0A8J6QI26"/>
<dbReference type="EMBL" id="JACXAF010000006">
    <property type="protein sequence ID" value="MBD1388928.1"/>
    <property type="molecule type" value="Genomic_DNA"/>
</dbReference>
<evidence type="ECO:0000256" key="2">
    <source>
        <dbReference type="ARBA" id="ARBA00022692"/>
    </source>
</evidence>
<dbReference type="InterPro" id="IPR038770">
    <property type="entry name" value="Na+/solute_symporter_sf"/>
</dbReference>
<dbReference type="Pfam" id="PF01758">
    <property type="entry name" value="SBF"/>
    <property type="match status" value="1"/>
</dbReference>
<feature type="transmembrane region" description="Helical" evidence="5">
    <location>
        <begin position="56"/>
        <end position="76"/>
    </location>
</feature>
<evidence type="ECO:0000313" key="6">
    <source>
        <dbReference type="EMBL" id="MBD1388928.1"/>
    </source>
</evidence>
<name>A0A8J6QI26_9GAMM</name>